<dbReference type="HOGENOM" id="CLU_1982058_0_0_1"/>
<feature type="compositionally biased region" description="Polar residues" evidence="1">
    <location>
        <begin position="61"/>
        <end position="78"/>
    </location>
</feature>
<dbReference type="Proteomes" id="UP000006753">
    <property type="component" value="Unassembled WGS sequence"/>
</dbReference>
<accession>K1WLX0</accession>
<keyword evidence="3" id="KW-1185">Reference proteome</keyword>
<sequence length="126" mass="13659">MTSTSDSRSICKRFAAEGEEDAGWVRRLVEDVGKDGEEAANNRGGSRGEEDGGGEAVEAQMQVNSGGRTDHCASTGTKTSRHSLKTQQQCKSCNAKRCDDAMPCHNKGQARGVYRLEKPPTRWARA</sequence>
<gene>
    <name evidence="2" type="ORF">MBM_08082</name>
</gene>
<reference evidence="2 3" key="1">
    <citation type="journal article" date="2012" name="BMC Genomics">
        <title>Sequencing the genome of Marssonina brunnea reveals fungus-poplar co-evolution.</title>
        <authorList>
            <person name="Zhu S."/>
            <person name="Cao Y.-Z."/>
            <person name="Jiang C."/>
            <person name="Tan B.-Y."/>
            <person name="Wang Z."/>
            <person name="Feng S."/>
            <person name="Zhang L."/>
            <person name="Su X.-H."/>
            <person name="Brejova B."/>
            <person name="Vinar T."/>
            <person name="Xu M."/>
            <person name="Wang M.-X."/>
            <person name="Zhang S.-G."/>
            <person name="Huang M.-R."/>
            <person name="Wu R."/>
            <person name="Zhou Y."/>
        </authorList>
    </citation>
    <scope>NUCLEOTIDE SEQUENCE [LARGE SCALE GENOMIC DNA]</scope>
    <source>
        <strain evidence="2 3">MB_m1</strain>
    </source>
</reference>
<dbReference type="KEGG" id="mbe:MBM_08082"/>
<protein>
    <submittedName>
        <fullName evidence="2">Uncharacterized protein</fullName>
    </submittedName>
</protein>
<evidence type="ECO:0000313" key="2">
    <source>
        <dbReference type="EMBL" id="EKD13881.1"/>
    </source>
</evidence>
<evidence type="ECO:0000313" key="3">
    <source>
        <dbReference type="Proteomes" id="UP000006753"/>
    </source>
</evidence>
<proteinExistence type="predicted"/>
<dbReference type="InParanoid" id="K1WLX0"/>
<organism evidence="2 3">
    <name type="scientific">Marssonina brunnea f. sp. multigermtubi (strain MB_m1)</name>
    <name type="common">Marssonina leaf spot fungus</name>
    <dbReference type="NCBI Taxonomy" id="1072389"/>
    <lineage>
        <taxon>Eukaryota</taxon>
        <taxon>Fungi</taxon>
        <taxon>Dikarya</taxon>
        <taxon>Ascomycota</taxon>
        <taxon>Pezizomycotina</taxon>
        <taxon>Leotiomycetes</taxon>
        <taxon>Helotiales</taxon>
        <taxon>Drepanopezizaceae</taxon>
        <taxon>Drepanopeziza</taxon>
    </lineage>
</organism>
<dbReference type="EMBL" id="JH921448">
    <property type="protein sequence ID" value="EKD13881.1"/>
    <property type="molecule type" value="Genomic_DNA"/>
</dbReference>
<evidence type="ECO:0000256" key="1">
    <source>
        <dbReference type="SAM" id="MobiDB-lite"/>
    </source>
</evidence>
<feature type="region of interest" description="Disordered" evidence="1">
    <location>
        <begin position="33"/>
        <end position="83"/>
    </location>
</feature>
<dbReference type="AlphaFoldDB" id="K1WLX0"/>
<name>K1WLX0_MARBU</name>